<dbReference type="EMBL" id="BMAR01000002">
    <property type="protein sequence ID" value="GFR42118.1"/>
    <property type="molecule type" value="Genomic_DNA"/>
</dbReference>
<organism evidence="2 3">
    <name type="scientific">Astrephomene gubernaculifera</name>
    <dbReference type="NCBI Taxonomy" id="47775"/>
    <lineage>
        <taxon>Eukaryota</taxon>
        <taxon>Viridiplantae</taxon>
        <taxon>Chlorophyta</taxon>
        <taxon>core chlorophytes</taxon>
        <taxon>Chlorophyceae</taxon>
        <taxon>CS clade</taxon>
        <taxon>Chlamydomonadales</taxon>
        <taxon>Astrephomenaceae</taxon>
        <taxon>Astrephomene</taxon>
    </lineage>
</organism>
<proteinExistence type="predicted"/>
<feature type="region of interest" description="Disordered" evidence="1">
    <location>
        <begin position="150"/>
        <end position="185"/>
    </location>
</feature>
<feature type="compositionally biased region" description="Polar residues" evidence="1">
    <location>
        <begin position="12"/>
        <end position="26"/>
    </location>
</feature>
<dbReference type="PANTHER" id="PTHR36804:SF1">
    <property type="entry name" value="OS04G0585600 PROTEIN"/>
    <property type="match status" value="1"/>
</dbReference>
<accession>A0AAD3DIE8</accession>
<dbReference type="PANTHER" id="PTHR36804">
    <property type="entry name" value="OSJNBA0013K16.11 PROTEIN"/>
    <property type="match status" value="1"/>
</dbReference>
<evidence type="ECO:0000256" key="1">
    <source>
        <dbReference type="SAM" id="MobiDB-lite"/>
    </source>
</evidence>
<comment type="caution">
    <text evidence="2">The sequence shown here is derived from an EMBL/GenBank/DDBJ whole genome shotgun (WGS) entry which is preliminary data.</text>
</comment>
<dbReference type="Proteomes" id="UP001054857">
    <property type="component" value="Unassembled WGS sequence"/>
</dbReference>
<gene>
    <name evidence="2" type="ORF">Agub_g2961</name>
</gene>
<feature type="compositionally biased region" description="Pro residues" evidence="1">
    <location>
        <begin position="150"/>
        <end position="159"/>
    </location>
</feature>
<protein>
    <submittedName>
        <fullName evidence="2">Uncharacterized protein</fullName>
    </submittedName>
</protein>
<keyword evidence="3" id="KW-1185">Reference proteome</keyword>
<evidence type="ECO:0000313" key="3">
    <source>
        <dbReference type="Proteomes" id="UP001054857"/>
    </source>
</evidence>
<feature type="compositionally biased region" description="Gly residues" evidence="1">
    <location>
        <begin position="176"/>
        <end position="185"/>
    </location>
</feature>
<sequence length="280" mass="29853">MDLRPFGGTFERSATQSSTLLSQPTAISPHRSHRSRLTVASYQPSSSSCMPVICTSATSSRAHSSGPWVHRARAFHHGKVSHVQSLDPLQPLSRLQRGFNTVSSQRSRSRLTCRAGLPEQIDSTLRSIITISSVVGISYAVLLAAVSEPPPPAATPLPPSSDRRALGTSGKPATGGTAGKQAGGAGGASEDNFVWGLMGFISCLPLFDWLAWVLAALSDEERAALYGTYAALYGSPLLLRGLSWQDPWALLMVALCVVHVQAERIAQTEPETLRSLRPVG</sequence>
<evidence type="ECO:0000313" key="2">
    <source>
        <dbReference type="EMBL" id="GFR42118.1"/>
    </source>
</evidence>
<feature type="non-terminal residue" evidence="2">
    <location>
        <position position="1"/>
    </location>
</feature>
<reference evidence="2 3" key="1">
    <citation type="journal article" date="2021" name="Sci. Rep.">
        <title>Genome sequencing of the multicellular alga Astrephomene provides insights into convergent evolution of germ-soma differentiation.</title>
        <authorList>
            <person name="Yamashita S."/>
            <person name="Yamamoto K."/>
            <person name="Matsuzaki R."/>
            <person name="Suzuki S."/>
            <person name="Yamaguchi H."/>
            <person name="Hirooka S."/>
            <person name="Minakuchi Y."/>
            <person name="Miyagishima S."/>
            <person name="Kawachi M."/>
            <person name="Toyoda A."/>
            <person name="Nozaki H."/>
        </authorList>
    </citation>
    <scope>NUCLEOTIDE SEQUENCE [LARGE SCALE GENOMIC DNA]</scope>
    <source>
        <strain evidence="2 3">NIES-4017</strain>
    </source>
</reference>
<name>A0AAD3DIE8_9CHLO</name>
<dbReference type="AlphaFoldDB" id="A0AAD3DIE8"/>
<feature type="region of interest" description="Disordered" evidence="1">
    <location>
        <begin position="1"/>
        <end position="36"/>
    </location>
</feature>